<comment type="caution">
    <text evidence="2">The sequence shown here is derived from an EMBL/GenBank/DDBJ whole genome shotgun (WGS) entry which is preliminary data.</text>
</comment>
<accession>A0A016T623</accession>
<evidence type="ECO:0000313" key="3">
    <source>
        <dbReference type="Proteomes" id="UP000024635"/>
    </source>
</evidence>
<feature type="compositionally biased region" description="Polar residues" evidence="1">
    <location>
        <begin position="48"/>
        <end position="60"/>
    </location>
</feature>
<proteinExistence type="predicted"/>
<reference evidence="3" key="1">
    <citation type="journal article" date="2015" name="Nat. Genet.">
        <title>The genome and transcriptome of the zoonotic hookworm Ancylostoma ceylanicum identify infection-specific gene families.</title>
        <authorList>
            <person name="Schwarz E.M."/>
            <person name="Hu Y."/>
            <person name="Antoshechkin I."/>
            <person name="Miller M.M."/>
            <person name="Sternberg P.W."/>
            <person name="Aroian R.V."/>
        </authorList>
    </citation>
    <scope>NUCLEOTIDE SEQUENCE</scope>
    <source>
        <strain evidence="3">HY135</strain>
    </source>
</reference>
<sequence length="87" mass="9907">MGRPPPLPPRMGRQVFEIIVCFLKRTLLSSPRLNKAARVPSVGARSDPLQQQPISLTSRPDWTPTRRFVQSGRGWQCTFQETECTLQ</sequence>
<feature type="region of interest" description="Disordered" evidence="1">
    <location>
        <begin position="39"/>
        <end position="65"/>
    </location>
</feature>
<keyword evidence="3" id="KW-1185">Reference proteome</keyword>
<name>A0A016T623_9BILA</name>
<evidence type="ECO:0000313" key="2">
    <source>
        <dbReference type="EMBL" id="EYB98438.1"/>
    </source>
</evidence>
<dbReference type="AlphaFoldDB" id="A0A016T623"/>
<protein>
    <submittedName>
        <fullName evidence="2">Uncharacterized protein</fullName>
    </submittedName>
</protein>
<gene>
    <name evidence="2" type="primary">Acey_s0131.g1626</name>
    <name evidence="2" type="ORF">Y032_0131g1626</name>
</gene>
<dbReference type="Proteomes" id="UP000024635">
    <property type="component" value="Unassembled WGS sequence"/>
</dbReference>
<evidence type="ECO:0000256" key="1">
    <source>
        <dbReference type="SAM" id="MobiDB-lite"/>
    </source>
</evidence>
<dbReference type="EMBL" id="JARK01001467">
    <property type="protein sequence ID" value="EYB98438.1"/>
    <property type="molecule type" value="Genomic_DNA"/>
</dbReference>
<organism evidence="2 3">
    <name type="scientific">Ancylostoma ceylanicum</name>
    <dbReference type="NCBI Taxonomy" id="53326"/>
    <lineage>
        <taxon>Eukaryota</taxon>
        <taxon>Metazoa</taxon>
        <taxon>Ecdysozoa</taxon>
        <taxon>Nematoda</taxon>
        <taxon>Chromadorea</taxon>
        <taxon>Rhabditida</taxon>
        <taxon>Rhabditina</taxon>
        <taxon>Rhabditomorpha</taxon>
        <taxon>Strongyloidea</taxon>
        <taxon>Ancylostomatidae</taxon>
        <taxon>Ancylostomatinae</taxon>
        <taxon>Ancylostoma</taxon>
    </lineage>
</organism>